<comment type="caution">
    <text evidence="3">The sequence shown here is derived from an EMBL/GenBank/DDBJ whole genome shotgun (WGS) entry which is preliminary data.</text>
</comment>
<accession>A0AAN7YK19</accession>
<proteinExistence type="predicted"/>
<feature type="region of interest" description="Disordered" evidence="2">
    <location>
        <begin position="1274"/>
        <end position="1318"/>
    </location>
</feature>
<feature type="compositionally biased region" description="Low complexity" evidence="2">
    <location>
        <begin position="1348"/>
        <end position="1357"/>
    </location>
</feature>
<dbReference type="PANTHER" id="PTHR46170:SF1">
    <property type="entry name" value="GATOR COMPLEX PROTEIN WDR59"/>
    <property type="match status" value="1"/>
</dbReference>
<dbReference type="EMBL" id="JAVRRJ010000001">
    <property type="protein sequence ID" value="KAK5089941.1"/>
    <property type="molecule type" value="Genomic_DNA"/>
</dbReference>
<organism evidence="3 4">
    <name type="scientific">Lithohypha guttulata</name>
    <dbReference type="NCBI Taxonomy" id="1690604"/>
    <lineage>
        <taxon>Eukaryota</taxon>
        <taxon>Fungi</taxon>
        <taxon>Dikarya</taxon>
        <taxon>Ascomycota</taxon>
        <taxon>Pezizomycotina</taxon>
        <taxon>Eurotiomycetes</taxon>
        <taxon>Chaetothyriomycetidae</taxon>
        <taxon>Chaetothyriales</taxon>
        <taxon>Trichomeriaceae</taxon>
        <taxon>Lithohypha</taxon>
    </lineage>
</organism>
<dbReference type="InterPro" id="IPR036322">
    <property type="entry name" value="WD40_repeat_dom_sf"/>
</dbReference>
<keyword evidence="4" id="KW-1185">Reference proteome</keyword>
<gene>
    <name evidence="3" type="ORF">LTR05_000109</name>
</gene>
<keyword evidence="1" id="KW-0853">WD repeat</keyword>
<evidence type="ECO:0000256" key="1">
    <source>
        <dbReference type="PROSITE-ProRule" id="PRU00221"/>
    </source>
</evidence>
<dbReference type="PANTHER" id="PTHR46170">
    <property type="entry name" value="GATOR COMPLEX PROTEIN WDR59"/>
    <property type="match status" value="1"/>
</dbReference>
<dbReference type="Proteomes" id="UP001309876">
    <property type="component" value="Unassembled WGS sequence"/>
</dbReference>
<dbReference type="Gene3D" id="2.130.10.10">
    <property type="entry name" value="YVTN repeat-like/Quinoprotein amine dehydrogenase"/>
    <property type="match status" value="1"/>
</dbReference>
<feature type="compositionally biased region" description="Low complexity" evidence="2">
    <location>
        <begin position="705"/>
        <end position="717"/>
    </location>
</feature>
<dbReference type="GO" id="GO:0035859">
    <property type="term" value="C:Seh1-associated complex"/>
    <property type="evidence" value="ECO:0007669"/>
    <property type="project" value="TreeGrafter"/>
</dbReference>
<name>A0AAN7YK19_9EURO</name>
<dbReference type="PROSITE" id="PS50082">
    <property type="entry name" value="WD_REPEATS_2"/>
    <property type="match status" value="2"/>
</dbReference>
<sequence>MSFTSQDSTASNETFGKDASFKLPHLIGAMSISPAGRDVVLASKEGLHIIDLDSPYFPPRFLPHRTPWEVADVQWSPFADRDYWVVSTSNQKALVWNLNAYGWRNSIEHVLHGHTRAITDINFSAFHPDKLATCAVDSFIHCWDLRYPGRPAYSFSDWFAGATQVKWSRQDEHVVASSHDKFLHIWDDRNGARPLRTIKAHDTKIYGIDWNRFEPSEIVTCSLDRTIKLWNTNKNDDVPERVIETSFPVWRARHTPFGWGLMVMPQRGNGNLHLYDRRAVHGVLESGPVKPVHIFQGHKGQVKEFLWRGMGDVKNGTDFRDFQLVSWGTDQELRLHAVSKDIFEDIGYERGVSRPQRLRFTRRGARYKTFRDEPTEHDSTSVPPARADSFPASNQFLRVRGRPSTNMGMSRVPIAHFKGWLHAGKASRRTDMHGRGAGRPNTDPIAWMKSVKITSWDPDALADEITMVGEKFEKVNFETVDVSQRRATMALQSPWGESDNVPVYTRLQLRFPKGYPKDVQAIVHVQKTNSITSDVQKRLSQDIHQITAAYKLRGRGCIEAIVRFLLRDQSLDQILTWINRDSLTDSKLIEAAEAQLDGLDDSDDDPIEPASNVPRSDAQINVPLAKRCAALWAENGKLVCFFKLTDKEPASLLSAMGTGHLDEPETSKLFGGFGKFQVDSPSRKSRAATQSINDESDSDTSDQASVLSSGTSSSESSGDFRDRDKFVPWQRNGTNSLRREKSTEGSQKSGFLDTAREGDLLDKTVVSIHDLEELIPASKKVAEGYIVSSDMAKASQHNCGIATRHGRHDTSMMWRLSNRVVTKMVAHEADLAINGDTRSTVPNHLSQNFRESELYKQYPHTPLPTGSARAFGENQLLPTLFQFCEKTHDIQMLATFSAIWLSSQLEVIKLMPKFSSDMRHWMAAGSSPSKTDDHGVDSKSHGPLLSGANTSVDRAVDSGLNILVPALSVNDGQLTGPSSGATSIVAQDRSGPVSAVHSNIVSLAGSPENSRFSRRSESSVLFSAATATFNALTRSRPPSPPARLIRQGSAQGTSKSLQASPDDSYFNESKSKLRSLGPASISTHGDGGLRTQHIRSRLHPILKNNRPETSISRPTKKRLKTKLAKPTASYQQQIPLLVSQDLEIYENCLSYIEQYIPLLEVWQLWVQRAEMVKIRAQVSALLDKPYQKRGTQPSQVRHSGLEMRRCCPRCGHTLAPIEKNEWFMEHTSRSRIRISSISIARSDTTEAGDRDFLTCPTGCGCDCQALSAIDVPVPKPGLTDPESEVATAPTTPRSEGYQDSASRFIPTAERRKTRGQSIGAMTSARGNSAMDALLALNKQAGGPRHRATSSTSTAQQHTQDDSPSDVPHMRTRDNSVSIVDELLPWASDVNATLGRGFGAGLSRGLSNRSSNATIRKVSRRDSELL</sequence>
<feature type="repeat" description="WD" evidence="1">
    <location>
        <begin position="198"/>
        <end position="240"/>
    </location>
</feature>
<dbReference type="GO" id="GO:0034198">
    <property type="term" value="P:cellular response to amino acid starvation"/>
    <property type="evidence" value="ECO:0007669"/>
    <property type="project" value="TreeGrafter"/>
</dbReference>
<feature type="compositionally biased region" description="Polar residues" evidence="2">
    <location>
        <begin position="1048"/>
        <end position="1061"/>
    </location>
</feature>
<dbReference type="InterPro" id="IPR001680">
    <property type="entry name" value="WD40_rpt"/>
</dbReference>
<feature type="region of interest" description="Disordered" evidence="2">
    <location>
        <begin position="672"/>
        <end position="753"/>
    </location>
</feature>
<dbReference type="SUPFAM" id="SSF50978">
    <property type="entry name" value="WD40 repeat-like"/>
    <property type="match status" value="1"/>
</dbReference>
<dbReference type="GO" id="GO:1904263">
    <property type="term" value="P:positive regulation of TORC1 signaling"/>
    <property type="evidence" value="ECO:0007669"/>
    <property type="project" value="TreeGrafter"/>
</dbReference>
<feature type="compositionally biased region" description="Polar residues" evidence="2">
    <location>
        <begin position="1288"/>
        <end position="1301"/>
    </location>
</feature>
<dbReference type="GO" id="GO:0035591">
    <property type="term" value="F:signaling adaptor activity"/>
    <property type="evidence" value="ECO:0007669"/>
    <property type="project" value="TreeGrafter"/>
</dbReference>
<evidence type="ECO:0000256" key="2">
    <source>
        <dbReference type="SAM" id="MobiDB-lite"/>
    </source>
</evidence>
<evidence type="ECO:0000313" key="4">
    <source>
        <dbReference type="Proteomes" id="UP001309876"/>
    </source>
</evidence>
<feature type="repeat" description="WD" evidence="1">
    <location>
        <begin position="111"/>
        <end position="146"/>
    </location>
</feature>
<protein>
    <submittedName>
        <fullName evidence="3">Uncharacterized protein</fullName>
    </submittedName>
</protein>
<dbReference type="InterPro" id="IPR015943">
    <property type="entry name" value="WD40/YVTN_repeat-like_dom_sf"/>
</dbReference>
<dbReference type="Pfam" id="PF00400">
    <property type="entry name" value="WD40"/>
    <property type="match status" value="3"/>
</dbReference>
<dbReference type="InterPro" id="IPR049567">
    <property type="entry name" value="WDR59-like"/>
</dbReference>
<feature type="region of interest" description="Disordered" evidence="2">
    <location>
        <begin position="1339"/>
        <end position="1370"/>
    </location>
</feature>
<reference evidence="3 4" key="1">
    <citation type="submission" date="2023-08" db="EMBL/GenBank/DDBJ databases">
        <title>Black Yeasts Isolated from many extreme environments.</title>
        <authorList>
            <person name="Coleine C."/>
            <person name="Stajich J.E."/>
            <person name="Selbmann L."/>
        </authorList>
    </citation>
    <scope>NUCLEOTIDE SEQUENCE [LARGE SCALE GENOMIC DNA]</scope>
    <source>
        <strain evidence="3 4">CCFEE 5910</strain>
    </source>
</reference>
<dbReference type="SMART" id="SM00320">
    <property type="entry name" value="WD40"/>
    <property type="match status" value="5"/>
</dbReference>
<evidence type="ECO:0000313" key="3">
    <source>
        <dbReference type="EMBL" id="KAK5089941.1"/>
    </source>
</evidence>
<dbReference type="GO" id="GO:0005774">
    <property type="term" value="C:vacuolar membrane"/>
    <property type="evidence" value="ECO:0007669"/>
    <property type="project" value="TreeGrafter"/>
</dbReference>
<feature type="region of interest" description="Disordered" evidence="2">
    <location>
        <begin position="1031"/>
        <end position="1070"/>
    </location>
</feature>